<feature type="domain" description="GFO/IDH/MocA-like oxidoreductase" evidence="5">
    <location>
        <begin position="115"/>
        <end position="227"/>
    </location>
</feature>
<evidence type="ECO:0000313" key="6">
    <source>
        <dbReference type="EMBL" id="MCM6761147.1"/>
    </source>
</evidence>
<dbReference type="Pfam" id="PF22725">
    <property type="entry name" value="GFO_IDH_MocA_C3"/>
    <property type="match status" value="1"/>
</dbReference>
<protein>
    <submittedName>
        <fullName evidence="6">Gfo/Idh/MocA family oxidoreductase</fullName>
    </submittedName>
</protein>
<dbReference type="InterPro" id="IPR036291">
    <property type="entry name" value="NAD(P)-bd_dom_sf"/>
</dbReference>
<accession>A0A9X2DTZ0</accession>
<dbReference type="Gene3D" id="3.40.50.720">
    <property type="entry name" value="NAD(P)-binding Rossmann-like Domain"/>
    <property type="match status" value="1"/>
</dbReference>
<comment type="caution">
    <text evidence="6">The sequence shown here is derived from an EMBL/GenBank/DDBJ whole genome shotgun (WGS) entry which is preliminary data.</text>
</comment>
<gene>
    <name evidence="6" type="ORF">NB037_01830</name>
</gene>
<proteinExistence type="inferred from homology"/>
<dbReference type="InterPro" id="IPR000683">
    <property type="entry name" value="Gfo/Idh/MocA-like_OxRdtase_N"/>
</dbReference>
<keyword evidence="2" id="KW-0560">Oxidoreductase</keyword>
<evidence type="ECO:0000259" key="5">
    <source>
        <dbReference type="Pfam" id="PF22725"/>
    </source>
</evidence>
<dbReference type="GO" id="GO:0000166">
    <property type="term" value="F:nucleotide binding"/>
    <property type="evidence" value="ECO:0007669"/>
    <property type="project" value="InterPro"/>
</dbReference>
<keyword evidence="7" id="KW-1185">Reference proteome</keyword>
<dbReference type="PANTHER" id="PTHR22604:SF105">
    <property type="entry name" value="TRANS-1,2-DIHYDROBENZENE-1,2-DIOL DEHYDROGENASE"/>
    <property type="match status" value="1"/>
</dbReference>
<dbReference type="PANTHER" id="PTHR22604">
    <property type="entry name" value="OXIDOREDUCTASES"/>
    <property type="match status" value="1"/>
</dbReference>
<keyword evidence="3" id="KW-0520">NAD</keyword>
<sequence>MVADLASMGASITTVYSRSLANASRFAQVFNIEHATDDFNRLLGSDEVDVIYLATPFALHHDMACAAIDAGKHVLVEKPMAMRPEQVADLFRRADRQGTFLMEAMWMRFNPTYVALLHALAEGIIGEPRSVRAGFGFPFPNDGGSKFDLTRSGGALLDQGIYPVTLALDVLGAPTSLAARGDVRDDGLDLAQHATLEFSGGRFAHCASSISDFVDPSATISGTTGWVHIPAPFWTVPSYRIHAGDPATMFTHPELVEFPADGNGYGPMLVAVTDAIRAGLREHPAHDASATLATFTTLDAIHRAASTASAG</sequence>
<evidence type="ECO:0000256" key="1">
    <source>
        <dbReference type="ARBA" id="ARBA00010928"/>
    </source>
</evidence>
<dbReference type="Proteomes" id="UP001155240">
    <property type="component" value="Unassembled WGS sequence"/>
</dbReference>
<dbReference type="EMBL" id="JAMRYM010000003">
    <property type="protein sequence ID" value="MCM6761147.1"/>
    <property type="molecule type" value="Genomic_DNA"/>
</dbReference>
<dbReference type="InterPro" id="IPR055170">
    <property type="entry name" value="GFO_IDH_MocA-like_dom"/>
</dbReference>
<dbReference type="InterPro" id="IPR050984">
    <property type="entry name" value="Gfo/Idh/MocA_domain"/>
</dbReference>
<evidence type="ECO:0000256" key="2">
    <source>
        <dbReference type="ARBA" id="ARBA00023002"/>
    </source>
</evidence>
<organism evidence="6 7">
    <name type="scientific">Rathayibacter rubneri</name>
    <dbReference type="NCBI Taxonomy" id="2950106"/>
    <lineage>
        <taxon>Bacteria</taxon>
        <taxon>Bacillati</taxon>
        <taxon>Actinomycetota</taxon>
        <taxon>Actinomycetes</taxon>
        <taxon>Micrococcales</taxon>
        <taxon>Microbacteriaceae</taxon>
        <taxon>Rathayibacter</taxon>
    </lineage>
</organism>
<evidence type="ECO:0000259" key="4">
    <source>
        <dbReference type="Pfam" id="PF01408"/>
    </source>
</evidence>
<dbReference type="SUPFAM" id="SSF55347">
    <property type="entry name" value="Glyceraldehyde-3-phosphate dehydrogenase-like, C-terminal domain"/>
    <property type="match status" value="1"/>
</dbReference>
<dbReference type="Pfam" id="PF01408">
    <property type="entry name" value="GFO_IDH_MocA"/>
    <property type="match status" value="1"/>
</dbReference>
<dbReference type="AlphaFoldDB" id="A0A9X2DTZ0"/>
<comment type="similarity">
    <text evidence="1">Belongs to the Gfo/Idh/MocA family.</text>
</comment>
<evidence type="ECO:0000313" key="7">
    <source>
        <dbReference type="Proteomes" id="UP001155240"/>
    </source>
</evidence>
<dbReference type="Gene3D" id="3.30.360.10">
    <property type="entry name" value="Dihydrodipicolinate Reductase, domain 2"/>
    <property type="match status" value="1"/>
</dbReference>
<dbReference type="SUPFAM" id="SSF51735">
    <property type="entry name" value="NAD(P)-binding Rossmann-fold domains"/>
    <property type="match status" value="1"/>
</dbReference>
<reference evidence="6" key="1">
    <citation type="submission" date="2022-06" db="EMBL/GenBank/DDBJ databases">
        <title>Whole genome shotgun sequencing (WGS) of Rathayibacter sp. ZW T2_19, isolated from stored onions (Allium cepa).</title>
        <authorList>
            <person name="Stoll D.A."/>
            <person name="Huch M."/>
        </authorList>
    </citation>
    <scope>NUCLEOTIDE SEQUENCE</scope>
    <source>
        <strain evidence="6">ZW T2_19</strain>
    </source>
</reference>
<name>A0A9X2DTZ0_9MICO</name>
<dbReference type="GO" id="GO:0016491">
    <property type="term" value="F:oxidoreductase activity"/>
    <property type="evidence" value="ECO:0007669"/>
    <property type="project" value="UniProtKB-KW"/>
</dbReference>
<evidence type="ECO:0000256" key="3">
    <source>
        <dbReference type="ARBA" id="ARBA00023027"/>
    </source>
</evidence>
<feature type="domain" description="Gfo/Idh/MocA-like oxidoreductase N-terminal" evidence="4">
    <location>
        <begin position="9"/>
        <end position="102"/>
    </location>
</feature>